<dbReference type="EMBL" id="BAMX01000002">
    <property type="protein sequence ID" value="GAN64862.1"/>
    <property type="molecule type" value="Genomic_DNA"/>
</dbReference>
<protein>
    <submittedName>
        <fullName evidence="3">Cysteine desulfurase SufS, pyridoxal 5'-phosphate (PLP)-dependent</fullName>
    </submittedName>
</protein>
<dbReference type="PANTHER" id="PTHR43686:SF1">
    <property type="entry name" value="AMINOTRAN_5 DOMAIN-CONTAINING PROTEIN"/>
    <property type="match status" value="1"/>
</dbReference>
<dbReference type="InterPro" id="IPR015422">
    <property type="entry name" value="PyrdxlP-dep_Trfase_small"/>
</dbReference>
<proteinExistence type="predicted"/>
<dbReference type="InterPro" id="IPR015424">
    <property type="entry name" value="PyrdxlP-dep_Trfase"/>
</dbReference>
<reference evidence="3 4" key="1">
    <citation type="submission" date="2012-11" db="EMBL/GenBank/DDBJ databases">
        <title>Whole genome sequence of Acetobacter orientalis 21F-2.</title>
        <authorList>
            <person name="Azuma Y."/>
            <person name="Higashiura N."/>
            <person name="Hirakawa H."/>
            <person name="Matsushita K."/>
        </authorList>
    </citation>
    <scope>NUCLEOTIDE SEQUENCE [LARGE SCALE GENOMIC DNA]</scope>
    <source>
        <strain evidence="3 4">21F-2</strain>
    </source>
</reference>
<organism evidence="3 4">
    <name type="scientific">Acetobacter orientalis</name>
    <dbReference type="NCBI Taxonomy" id="146474"/>
    <lineage>
        <taxon>Bacteria</taxon>
        <taxon>Pseudomonadati</taxon>
        <taxon>Pseudomonadota</taxon>
        <taxon>Alphaproteobacteria</taxon>
        <taxon>Acetobacterales</taxon>
        <taxon>Acetobacteraceae</taxon>
        <taxon>Acetobacter</taxon>
    </lineage>
</organism>
<evidence type="ECO:0000313" key="3">
    <source>
        <dbReference type="EMBL" id="GAN64862.1"/>
    </source>
</evidence>
<evidence type="ECO:0000259" key="2">
    <source>
        <dbReference type="Pfam" id="PF00266"/>
    </source>
</evidence>
<keyword evidence="4" id="KW-1185">Reference proteome</keyword>
<dbReference type="PANTHER" id="PTHR43686">
    <property type="entry name" value="SULFURTRANSFERASE-RELATED"/>
    <property type="match status" value="1"/>
</dbReference>
<dbReference type="SUPFAM" id="SSF53383">
    <property type="entry name" value="PLP-dependent transferases"/>
    <property type="match status" value="1"/>
</dbReference>
<dbReference type="Proteomes" id="UP000032670">
    <property type="component" value="Unassembled WGS sequence"/>
</dbReference>
<dbReference type="InterPro" id="IPR015421">
    <property type="entry name" value="PyrdxlP-dep_Trfase_major"/>
</dbReference>
<dbReference type="Gene3D" id="3.40.640.10">
    <property type="entry name" value="Type I PLP-dependent aspartate aminotransferase-like (Major domain)"/>
    <property type="match status" value="1"/>
</dbReference>
<dbReference type="InterPro" id="IPR000192">
    <property type="entry name" value="Aminotrans_V_dom"/>
</dbReference>
<accession>A0A0D6NFM6</accession>
<dbReference type="Pfam" id="PF00266">
    <property type="entry name" value="Aminotran_5"/>
    <property type="match status" value="1"/>
</dbReference>
<evidence type="ECO:0000313" key="4">
    <source>
        <dbReference type="Proteomes" id="UP000032670"/>
    </source>
</evidence>
<evidence type="ECO:0000256" key="1">
    <source>
        <dbReference type="ARBA" id="ARBA00022898"/>
    </source>
</evidence>
<gene>
    <name evidence="3" type="ORF">Abor_002_038</name>
</gene>
<keyword evidence="1" id="KW-0663">Pyridoxal phosphate</keyword>
<accession>A0A6N3SV28</accession>
<dbReference type="STRING" id="1231341.Abor_002_038"/>
<name>A0A0D6NFM6_9PROT</name>
<dbReference type="Gene3D" id="3.90.1150.10">
    <property type="entry name" value="Aspartate Aminotransferase, domain 1"/>
    <property type="match status" value="1"/>
</dbReference>
<dbReference type="AlphaFoldDB" id="A0A0D6NFM6"/>
<comment type="caution">
    <text evidence="3">The sequence shown here is derived from an EMBL/GenBank/DDBJ whole genome shotgun (WGS) entry which is preliminary data.</text>
</comment>
<sequence>MASLMHTSSETLFSRFAETLNKGDVLHRLGHDIIGDGLSVKGPYGTVPLVYADYVASGRALGAIEQTIMQEVLPYYANSHTEASLCGQVMNRLRAAARQTIARICGAEQGYATIFSGDGATSGLNRLVHLLGVHDAVKAGQKPLVLIGPYEHHSNILPWRESGAQLHEIPEAASGGPDLAYLESYLKAVEPGRLVIGAFSAASNVTGIVTNTDSVTYILKKNKALAVWDYAGAGPYLPITMQHGTEFEKDAVVVSTHKFLGGPGASGVLIVREGAVKTLNPSLPGGGTVKFVSPWGHEYSASIVAREEAGTPNGVGNIRAAFCFLVKDALLQHGMEARNKQLYQQVFTSWQSNPHLRILGNTNATEHLPIFSFCVKDDAGNLVHHQLFTRMLSDRFGIQARGGCACAGPYAHRLLEIEQDASHVLLQALHAGHELEKPGWVRLNFSVLMSDEKVRYIIDAVNELANSSAHFIPAYQCDAATARFRHKLDL</sequence>
<feature type="domain" description="Aminotransferase class V" evidence="2">
    <location>
        <begin position="50"/>
        <end position="414"/>
    </location>
</feature>